<evidence type="ECO:0000313" key="1">
    <source>
        <dbReference type="EMBL" id="KAG5570956.1"/>
    </source>
</evidence>
<sequence length="203" mass="23799">MKIKLTNLSSLNHTNLDLYYDDLDEMYENIFCQAFVFDVGRGRHLLTIMQMVDKKFLYFKTLIPLDNLLRSTRNLENLMIFPDMPESFQFTIFLCQINIDPLLPRRLQFHYYIPYFFEGDDINLLGDKYLSIEQNIFKVSLHNLKNVKVMPFCSGMRSFDAIKVHKDCNSCPSNTSNIMKHLLAFPTGAITSFRPISHNVLYS</sequence>
<dbReference type="AlphaFoldDB" id="A0A9J5W6W7"/>
<accession>A0A9J5W6W7</accession>
<organism evidence="1 2">
    <name type="scientific">Solanum commersonii</name>
    <name type="common">Commerson's wild potato</name>
    <name type="synonym">Commerson's nightshade</name>
    <dbReference type="NCBI Taxonomy" id="4109"/>
    <lineage>
        <taxon>Eukaryota</taxon>
        <taxon>Viridiplantae</taxon>
        <taxon>Streptophyta</taxon>
        <taxon>Embryophyta</taxon>
        <taxon>Tracheophyta</taxon>
        <taxon>Spermatophyta</taxon>
        <taxon>Magnoliopsida</taxon>
        <taxon>eudicotyledons</taxon>
        <taxon>Gunneridae</taxon>
        <taxon>Pentapetalae</taxon>
        <taxon>asterids</taxon>
        <taxon>lamiids</taxon>
        <taxon>Solanales</taxon>
        <taxon>Solanaceae</taxon>
        <taxon>Solanoideae</taxon>
        <taxon>Solaneae</taxon>
        <taxon>Solanum</taxon>
    </lineage>
</organism>
<name>A0A9J5W6W7_SOLCO</name>
<protein>
    <submittedName>
        <fullName evidence="1">Uncharacterized protein</fullName>
    </submittedName>
</protein>
<dbReference type="EMBL" id="JACXVP010000012">
    <property type="protein sequence ID" value="KAG5570956.1"/>
    <property type="molecule type" value="Genomic_DNA"/>
</dbReference>
<dbReference type="Proteomes" id="UP000824120">
    <property type="component" value="Chromosome 12"/>
</dbReference>
<evidence type="ECO:0000313" key="2">
    <source>
        <dbReference type="Proteomes" id="UP000824120"/>
    </source>
</evidence>
<reference evidence="1 2" key="1">
    <citation type="submission" date="2020-09" db="EMBL/GenBank/DDBJ databases">
        <title>De no assembly of potato wild relative species, Solanum commersonii.</title>
        <authorList>
            <person name="Cho K."/>
        </authorList>
    </citation>
    <scope>NUCLEOTIDE SEQUENCE [LARGE SCALE GENOMIC DNA]</scope>
    <source>
        <strain evidence="1">LZ3.2</strain>
        <tissue evidence="1">Leaf</tissue>
    </source>
</reference>
<comment type="caution">
    <text evidence="1">The sequence shown here is derived from an EMBL/GenBank/DDBJ whole genome shotgun (WGS) entry which is preliminary data.</text>
</comment>
<gene>
    <name evidence="1" type="ORF">H5410_060722</name>
</gene>
<keyword evidence="2" id="KW-1185">Reference proteome</keyword>
<proteinExistence type="predicted"/>